<dbReference type="AlphaFoldDB" id="A0AAV3QH17"/>
<name>A0AAV3QH17_LITER</name>
<evidence type="ECO:0000256" key="2">
    <source>
        <dbReference type="ARBA" id="ARBA00022801"/>
    </source>
</evidence>
<accession>A0AAV3QH17</accession>
<dbReference type="FunFam" id="3.10.129.10:FF:000059">
    <property type="entry name" value="Acyl-coenzyme A thioesterase 13"/>
    <property type="match status" value="1"/>
</dbReference>
<dbReference type="PANTHER" id="PTHR21660:SF47">
    <property type="entry name" value="F19P19.27 PROTEIN"/>
    <property type="match status" value="1"/>
</dbReference>
<dbReference type="Gene3D" id="3.10.129.10">
    <property type="entry name" value="Hotdog Thioesterase"/>
    <property type="match status" value="1"/>
</dbReference>
<reference evidence="4 5" key="1">
    <citation type="submission" date="2024-01" db="EMBL/GenBank/DDBJ databases">
        <title>The complete chloroplast genome sequence of Lithospermum erythrorhizon: insights into the phylogenetic relationship among Boraginaceae species and the maternal lineages of purple gromwells.</title>
        <authorList>
            <person name="Okada T."/>
            <person name="Watanabe K."/>
        </authorList>
    </citation>
    <scope>NUCLEOTIDE SEQUENCE [LARGE SCALE GENOMIC DNA]</scope>
</reference>
<dbReference type="PANTHER" id="PTHR21660">
    <property type="entry name" value="THIOESTERASE SUPERFAMILY MEMBER-RELATED"/>
    <property type="match status" value="1"/>
</dbReference>
<evidence type="ECO:0000256" key="1">
    <source>
        <dbReference type="ARBA" id="ARBA00008324"/>
    </source>
</evidence>
<dbReference type="NCBIfam" id="TIGR00369">
    <property type="entry name" value="unchar_dom_1"/>
    <property type="match status" value="1"/>
</dbReference>
<dbReference type="InterPro" id="IPR006683">
    <property type="entry name" value="Thioestr_dom"/>
</dbReference>
<gene>
    <name evidence="4" type="ORF">LIER_18552</name>
</gene>
<dbReference type="Proteomes" id="UP001454036">
    <property type="component" value="Unassembled WGS sequence"/>
</dbReference>
<dbReference type="InterPro" id="IPR003736">
    <property type="entry name" value="PAAI_dom"/>
</dbReference>
<sequence>MDLEAAKKLLESGGDEKFKTIIDSLPHRFMEPLIMKGIKVDLIQPGRLLCSFTVSSRLTNSANTLHGGVTASLVDIIGSAAVYTAGCPVTGVSVEINVSYMDAAYVGDEVEIDARTLRVGKSIAVVSVELRKKKTGKIIAQGRHTKYLVVPSKM</sequence>
<dbReference type="GO" id="GO:0047617">
    <property type="term" value="F:fatty acyl-CoA hydrolase activity"/>
    <property type="evidence" value="ECO:0007669"/>
    <property type="project" value="InterPro"/>
</dbReference>
<dbReference type="SUPFAM" id="SSF54637">
    <property type="entry name" value="Thioesterase/thiol ester dehydrase-isomerase"/>
    <property type="match status" value="1"/>
</dbReference>
<keyword evidence="2" id="KW-0378">Hydrolase</keyword>
<evidence type="ECO:0000313" key="5">
    <source>
        <dbReference type="Proteomes" id="UP001454036"/>
    </source>
</evidence>
<dbReference type="InterPro" id="IPR029069">
    <property type="entry name" value="HotDog_dom_sf"/>
</dbReference>
<organism evidence="4 5">
    <name type="scientific">Lithospermum erythrorhizon</name>
    <name type="common">Purple gromwell</name>
    <name type="synonym">Lithospermum officinale var. erythrorhizon</name>
    <dbReference type="NCBI Taxonomy" id="34254"/>
    <lineage>
        <taxon>Eukaryota</taxon>
        <taxon>Viridiplantae</taxon>
        <taxon>Streptophyta</taxon>
        <taxon>Embryophyta</taxon>
        <taxon>Tracheophyta</taxon>
        <taxon>Spermatophyta</taxon>
        <taxon>Magnoliopsida</taxon>
        <taxon>eudicotyledons</taxon>
        <taxon>Gunneridae</taxon>
        <taxon>Pentapetalae</taxon>
        <taxon>asterids</taxon>
        <taxon>lamiids</taxon>
        <taxon>Boraginales</taxon>
        <taxon>Boraginaceae</taxon>
        <taxon>Boraginoideae</taxon>
        <taxon>Lithospermeae</taxon>
        <taxon>Lithospermum</taxon>
    </lineage>
</organism>
<dbReference type="InterPro" id="IPR039298">
    <property type="entry name" value="ACOT13"/>
</dbReference>
<comment type="caution">
    <text evidence="4">The sequence shown here is derived from an EMBL/GenBank/DDBJ whole genome shotgun (WGS) entry which is preliminary data.</text>
</comment>
<proteinExistence type="inferred from homology"/>
<dbReference type="EMBL" id="BAABME010004462">
    <property type="protein sequence ID" value="GAA0162463.1"/>
    <property type="molecule type" value="Genomic_DNA"/>
</dbReference>
<comment type="similarity">
    <text evidence="1">Belongs to the thioesterase PaaI family.</text>
</comment>
<evidence type="ECO:0000259" key="3">
    <source>
        <dbReference type="Pfam" id="PF03061"/>
    </source>
</evidence>
<dbReference type="Pfam" id="PF03061">
    <property type="entry name" value="4HBT"/>
    <property type="match status" value="1"/>
</dbReference>
<dbReference type="CDD" id="cd03443">
    <property type="entry name" value="PaaI_thioesterase"/>
    <property type="match status" value="1"/>
</dbReference>
<evidence type="ECO:0000313" key="4">
    <source>
        <dbReference type="EMBL" id="GAA0162463.1"/>
    </source>
</evidence>
<protein>
    <submittedName>
        <fullName evidence="4">Esterase</fullName>
    </submittedName>
</protein>
<feature type="domain" description="Thioesterase" evidence="3">
    <location>
        <begin position="63"/>
        <end position="137"/>
    </location>
</feature>
<keyword evidence="5" id="KW-1185">Reference proteome</keyword>